<sequence>MRGANNARAAAPLLFHLKSPFSAAKGRHIGQNRLKHRHFRSYFAHMIFKAANLADIVHKCMAVA</sequence>
<proteinExistence type="predicted"/>
<name>A0A1S7PAL9_9HYPH</name>
<reference evidence="2" key="1">
    <citation type="submission" date="2016-01" db="EMBL/GenBank/DDBJ databases">
        <authorList>
            <person name="Regsiter A."/>
            <person name="william w."/>
        </authorList>
    </citation>
    <scope>NUCLEOTIDE SEQUENCE [LARGE SCALE GENOMIC DNA]</scope>
    <source>
        <strain evidence="2">CFBP 6623</strain>
    </source>
</reference>
<dbReference type="EMBL" id="FBWK01000014">
    <property type="protein sequence ID" value="CUX18125.1"/>
    <property type="molecule type" value="Genomic_DNA"/>
</dbReference>
<evidence type="ECO:0000313" key="2">
    <source>
        <dbReference type="Proteomes" id="UP000191988"/>
    </source>
</evidence>
<dbReference type="Proteomes" id="UP000191988">
    <property type="component" value="Unassembled WGS sequence"/>
</dbReference>
<gene>
    <name evidence="1" type="ORF">AGR3A_Cc210002</name>
</gene>
<keyword evidence="2" id="KW-1185">Reference proteome</keyword>
<dbReference type="STRING" id="1183432.AGR3A_Cc210002"/>
<evidence type="ECO:0000313" key="1">
    <source>
        <dbReference type="EMBL" id="CUX18125.1"/>
    </source>
</evidence>
<protein>
    <submittedName>
        <fullName evidence="1">Uncharacterized protein</fullName>
    </submittedName>
</protein>
<dbReference type="AlphaFoldDB" id="A0A1S7PAL9"/>
<organism evidence="1 2">
    <name type="scientific">Agrobacterium tomkonis CFBP 6623</name>
    <dbReference type="NCBI Taxonomy" id="1183432"/>
    <lineage>
        <taxon>Bacteria</taxon>
        <taxon>Pseudomonadati</taxon>
        <taxon>Pseudomonadota</taxon>
        <taxon>Alphaproteobacteria</taxon>
        <taxon>Hyphomicrobiales</taxon>
        <taxon>Rhizobiaceae</taxon>
        <taxon>Rhizobium/Agrobacterium group</taxon>
        <taxon>Agrobacterium</taxon>
        <taxon>Agrobacterium tumefaciens complex</taxon>
    </lineage>
</organism>
<accession>A0A1S7PAL9</accession>